<dbReference type="RefSeq" id="WP_122197372.1">
    <property type="nucleotide sequence ID" value="NZ_JBHSKC010000021.1"/>
</dbReference>
<evidence type="ECO:0008006" key="4">
    <source>
        <dbReference type="Google" id="ProtNLM"/>
    </source>
</evidence>
<dbReference type="PANTHER" id="PTHR37826:SF3">
    <property type="entry name" value="J DOMAIN-CONTAINING PROTEIN"/>
    <property type="match status" value="1"/>
</dbReference>
<sequence length="357" mass="39584">MTAACEGCGAATEYAPGTNVLRCPYCGTERPLPAPDRPVMEHSFDALVGGPRAPARDFARQRYVCQGCGARLQGDAVSQRCQFCTAPLVVDTGTDHQVAPEAVLPFALDRGAAREALRGWTRSRWFAPTRLKQVTEAETMASTYLPHWTFDARTVSRYRGEQGTHYWETEYYTETVDGKSVRRSRQVQKTRWRHVTGTVARDFDDVLVTGTRRVDDRTLGKLGTWPLAQVRPYQAGYVAGHESLRYDVEPEVGLELAKQRMAVVIGHDCRNDIGGDEQRVHAVETRYGDVTYKLVLLPVWMGSYLYGGKPWSIVVNGVTGVVYGSRPYSAAKISSLVLAVLLVVLAVFAAYRLGFIA</sequence>
<keyword evidence="3" id="KW-1185">Reference proteome</keyword>
<comment type="caution">
    <text evidence="2">The sequence shown here is derived from an EMBL/GenBank/DDBJ whole genome shotgun (WGS) entry which is preliminary data.</text>
</comment>
<reference evidence="2 3" key="1">
    <citation type="submission" date="2018-10" db="EMBL/GenBank/DDBJ databases">
        <title>Isolation from soil.</title>
        <authorList>
            <person name="Hu J."/>
        </authorList>
    </citation>
    <scope>NUCLEOTIDE SEQUENCE [LARGE SCALE GENOMIC DNA]</scope>
    <source>
        <strain evidence="2 3">NEAU-Ht49</strain>
    </source>
</reference>
<name>A0A3M2LRR5_9ACTN</name>
<evidence type="ECO:0000313" key="2">
    <source>
        <dbReference type="EMBL" id="RMI40151.1"/>
    </source>
</evidence>
<keyword evidence="1" id="KW-0812">Transmembrane</keyword>
<dbReference type="OrthoDB" id="3182597at2"/>
<organism evidence="2 3">
    <name type="scientific">Actinomadura harenae</name>
    <dbReference type="NCBI Taxonomy" id="2483351"/>
    <lineage>
        <taxon>Bacteria</taxon>
        <taxon>Bacillati</taxon>
        <taxon>Actinomycetota</taxon>
        <taxon>Actinomycetes</taxon>
        <taxon>Streptosporangiales</taxon>
        <taxon>Thermomonosporaceae</taxon>
        <taxon>Actinomadura</taxon>
    </lineage>
</organism>
<dbReference type="EMBL" id="RFFG01000058">
    <property type="protein sequence ID" value="RMI40151.1"/>
    <property type="molecule type" value="Genomic_DNA"/>
</dbReference>
<dbReference type="AlphaFoldDB" id="A0A3M2LRR5"/>
<keyword evidence="1" id="KW-1133">Transmembrane helix</keyword>
<evidence type="ECO:0000313" key="3">
    <source>
        <dbReference type="Proteomes" id="UP000282674"/>
    </source>
</evidence>
<gene>
    <name evidence="2" type="ORF">EBO15_27605</name>
</gene>
<proteinExistence type="predicted"/>
<evidence type="ECO:0000256" key="1">
    <source>
        <dbReference type="SAM" id="Phobius"/>
    </source>
</evidence>
<dbReference type="Proteomes" id="UP000282674">
    <property type="component" value="Unassembled WGS sequence"/>
</dbReference>
<feature type="transmembrane region" description="Helical" evidence="1">
    <location>
        <begin position="333"/>
        <end position="351"/>
    </location>
</feature>
<protein>
    <recommendedName>
        <fullName evidence="4">Zinc ribbon domain-containing protein</fullName>
    </recommendedName>
</protein>
<accession>A0A3M2LRR5</accession>
<keyword evidence="1" id="KW-0472">Membrane</keyword>
<dbReference type="PANTHER" id="PTHR37826">
    <property type="entry name" value="FLOTILLIN BAND_7_5 DOMAIN PROTEIN"/>
    <property type="match status" value="1"/>
</dbReference>